<keyword evidence="4" id="KW-1185">Reference proteome</keyword>
<dbReference type="GO" id="GO:0005634">
    <property type="term" value="C:nucleus"/>
    <property type="evidence" value="ECO:0007669"/>
    <property type="project" value="TreeGrafter"/>
</dbReference>
<dbReference type="EMBL" id="KE344510">
    <property type="protein sequence ID" value="EXB65276.1"/>
    <property type="molecule type" value="Genomic_DNA"/>
</dbReference>
<dbReference type="PANTHER" id="PTHR31529">
    <property type="entry name" value="LOB DOMAIN CONTAINING PROTEIN"/>
    <property type="match status" value="1"/>
</dbReference>
<dbReference type="SMR" id="W9R256"/>
<dbReference type="OrthoDB" id="1840682at2759"/>
<dbReference type="STRING" id="981085.W9R256"/>
<protein>
    <recommendedName>
        <fullName evidence="2">LOB domain-containing protein</fullName>
    </recommendedName>
</protein>
<dbReference type="Pfam" id="PF03195">
    <property type="entry name" value="LOB"/>
    <property type="match status" value="1"/>
</dbReference>
<dbReference type="GO" id="GO:0045893">
    <property type="term" value="P:positive regulation of DNA-templated transcription"/>
    <property type="evidence" value="ECO:0007669"/>
    <property type="project" value="TreeGrafter"/>
</dbReference>
<dbReference type="eggNOG" id="ENOG502RYXG">
    <property type="taxonomic scope" value="Eukaryota"/>
</dbReference>
<dbReference type="AlphaFoldDB" id="W9R256"/>
<dbReference type="InterPro" id="IPR004883">
    <property type="entry name" value="LOB"/>
</dbReference>
<proteinExistence type="inferred from homology"/>
<sequence length="236" mass="26116">MTGFGSSCGACKFLRRKCSSECIFAPYFCYDEAPSHFAAVHKVFGASNVSKLLLHLPVHNRSDAATTISYEALARMRDPIYGCVAHIFTLQQQIACLQEEIEILGNQIANNLTAGIASCGSSEATNNNNSSNVNETQIFPQNDAMNSQYYQNQQEILLSQIGNSTENNNNQSGFDGHNMGVHFPPFYGWGEENVPCHTFSDPLRKLFEGTEQEKFGNSPWLDDIPNMGNCIGPIWD</sequence>
<gene>
    <name evidence="3" type="ORF">L484_025355</name>
</gene>
<dbReference type="KEGG" id="mnt:21408058"/>
<dbReference type="Proteomes" id="UP000030645">
    <property type="component" value="Unassembled WGS sequence"/>
</dbReference>
<evidence type="ECO:0000256" key="1">
    <source>
        <dbReference type="ARBA" id="ARBA00005474"/>
    </source>
</evidence>
<feature type="domain" description="LOB" evidence="2">
    <location>
        <begin position="6"/>
        <end position="108"/>
    </location>
</feature>
<accession>W9R256</accession>
<organism evidence="3 4">
    <name type="scientific">Morus notabilis</name>
    <dbReference type="NCBI Taxonomy" id="981085"/>
    <lineage>
        <taxon>Eukaryota</taxon>
        <taxon>Viridiplantae</taxon>
        <taxon>Streptophyta</taxon>
        <taxon>Embryophyta</taxon>
        <taxon>Tracheophyta</taxon>
        <taxon>Spermatophyta</taxon>
        <taxon>Magnoliopsida</taxon>
        <taxon>eudicotyledons</taxon>
        <taxon>Gunneridae</taxon>
        <taxon>Pentapetalae</taxon>
        <taxon>rosids</taxon>
        <taxon>fabids</taxon>
        <taxon>Rosales</taxon>
        <taxon>Moraceae</taxon>
        <taxon>Moreae</taxon>
        <taxon>Morus</taxon>
    </lineage>
</organism>
<reference evidence="4" key="1">
    <citation type="submission" date="2013-01" db="EMBL/GenBank/DDBJ databases">
        <title>Draft Genome Sequence of a Mulberry Tree, Morus notabilis C.K. Schneid.</title>
        <authorList>
            <person name="He N."/>
            <person name="Zhao S."/>
        </authorList>
    </citation>
    <scope>NUCLEOTIDE SEQUENCE</scope>
</reference>
<evidence type="ECO:0000259" key="2">
    <source>
        <dbReference type="PROSITE" id="PS50891"/>
    </source>
</evidence>
<evidence type="ECO:0000313" key="4">
    <source>
        <dbReference type="Proteomes" id="UP000030645"/>
    </source>
</evidence>
<evidence type="ECO:0000313" key="3">
    <source>
        <dbReference type="EMBL" id="EXB65276.1"/>
    </source>
</evidence>
<comment type="similarity">
    <text evidence="1">Belongs to the LOB domain-containing protein family.</text>
</comment>
<dbReference type="GO" id="GO:0009755">
    <property type="term" value="P:hormone-mediated signaling pathway"/>
    <property type="evidence" value="ECO:0007669"/>
    <property type="project" value="TreeGrafter"/>
</dbReference>
<name>W9R256_9ROSA</name>
<dbReference type="PANTHER" id="PTHR31529:SF50">
    <property type="entry name" value="LOB DOMAIN PROTEIN"/>
    <property type="match status" value="1"/>
</dbReference>
<dbReference type="PROSITE" id="PS50891">
    <property type="entry name" value="LOB"/>
    <property type="match status" value="1"/>
</dbReference>